<dbReference type="EMBL" id="UINC01021668">
    <property type="protein sequence ID" value="SVA89711.1"/>
    <property type="molecule type" value="Genomic_DNA"/>
</dbReference>
<dbReference type="AlphaFoldDB" id="A0A381ZL70"/>
<accession>A0A381ZL70</accession>
<organism evidence="1">
    <name type="scientific">marine metagenome</name>
    <dbReference type="NCBI Taxonomy" id="408172"/>
    <lineage>
        <taxon>unclassified sequences</taxon>
        <taxon>metagenomes</taxon>
        <taxon>ecological metagenomes</taxon>
    </lineage>
</organism>
<name>A0A381ZL70_9ZZZZ</name>
<gene>
    <name evidence="1" type="ORF">METZ01_LOCUS142565</name>
</gene>
<reference evidence="1" key="1">
    <citation type="submission" date="2018-05" db="EMBL/GenBank/DDBJ databases">
        <authorList>
            <person name="Lanie J.A."/>
            <person name="Ng W.-L."/>
            <person name="Kazmierczak K.M."/>
            <person name="Andrzejewski T.M."/>
            <person name="Davidsen T.M."/>
            <person name="Wayne K.J."/>
            <person name="Tettelin H."/>
            <person name="Glass J.I."/>
            <person name="Rusch D."/>
            <person name="Podicherti R."/>
            <person name="Tsui H.-C.T."/>
            <person name="Winkler M.E."/>
        </authorList>
    </citation>
    <scope>NUCLEOTIDE SEQUENCE</scope>
</reference>
<feature type="non-terminal residue" evidence="1">
    <location>
        <position position="37"/>
    </location>
</feature>
<proteinExistence type="predicted"/>
<feature type="non-terminal residue" evidence="1">
    <location>
        <position position="1"/>
    </location>
</feature>
<evidence type="ECO:0000313" key="1">
    <source>
        <dbReference type="EMBL" id="SVA89711.1"/>
    </source>
</evidence>
<sequence length="37" mass="4141">VCFIWQGGRVVMQRPAKPLTRVRFPSLPPPSKALPLP</sequence>
<protein>
    <submittedName>
        <fullName evidence="1">Uncharacterized protein</fullName>
    </submittedName>
</protein>